<keyword evidence="4" id="KW-1185">Reference proteome</keyword>
<dbReference type="InterPro" id="IPR036390">
    <property type="entry name" value="WH_DNA-bd_sf"/>
</dbReference>
<evidence type="ECO:0000313" key="3">
    <source>
        <dbReference type="EMBL" id="MFC7278040.1"/>
    </source>
</evidence>
<gene>
    <name evidence="3" type="ORF">ACFQS1_28980</name>
</gene>
<dbReference type="Gene3D" id="1.10.287.100">
    <property type="match status" value="1"/>
</dbReference>
<dbReference type="Pfam" id="PF12802">
    <property type="entry name" value="MarR_2"/>
    <property type="match status" value="1"/>
</dbReference>
<dbReference type="PANTHER" id="PTHR39515:SF2">
    <property type="entry name" value="HTH-TYPE TRANSCRIPTIONAL REGULATOR RV0880"/>
    <property type="match status" value="1"/>
</dbReference>
<sequence length="198" mass="20663">MEDIAEELRVAIGRFVRATREGADSLPPIRAEAMGYLSREGPMSIAELAAYRGVRHQSMSRVVGDLEALGFVARAPDPADARAFVITLTPAGESALQADRAARRDWVAAAIEARLTPAEGAMLRAVPALLHRLAGFGDKRRPEGSGDKRGPEGSGEGRKLGSSGDGGKLGSSGDGGRLGGFGDKRTPGDSGDERKGVQ</sequence>
<dbReference type="PROSITE" id="PS50995">
    <property type="entry name" value="HTH_MARR_2"/>
    <property type="match status" value="1"/>
</dbReference>
<dbReference type="EMBL" id="JBHTBJ010000028">
    <property type="protein sequence ID" value="MFC7278040.1"/>
    <property type="molecule type" value="Genomic_DNA"/>
</dbReference>
<feature type="compositionally biased region" description="Gly residues" evidence="1">
    <location>
        <begin position="163"/>
        <end position="181"/>
    </location>
</feature>
<dbReference type="SUPFAM" id="SSF46785">
    <property type="entry name" value="Winged helix' DNA-binding domain"/>
    <property type="match status" value="1"/>
</dbReference>
<dbReference type="InterPro" id="IPR036388">
    <property type="entry name" value="WH-like_DNA-bd_sf"/>
</dbReference>
<organism evidence="3 4">
    <name type="scientific">Paractinoplanes rhizophilus</name>
    <dbReference type="NCBI Taxonomy" id="1416877"/>
    <lineage>
        <taxon>Bacteria</taxon>
        <taxon>Bacillati</taxon>
        <taxon>Actinomycetota</taxon>
        <taxon>Actinomycetes</taxon>
        <taxon>Micromonosporales</taxon>
        <taxon>Micromonosporaceae</taxon>
        <taxon>Paractinoplanes</taxon>
    </lineage>
</organism>
<accession>A0ABW2HZR5</accession>
<dbReference type="InterPro" id="IPR000835">
    <property type="entry name" value="HTH_MarR-typ"/>
</dbReference>
<dbReference type="RefSeq" id="WP_378974423.1">
    <property type="nucleotide sequence ID" value="NZ_JBHTBJ010000028.1"/>
</dbReference>
<feature type="compositionally biased region" description="Basic and acidic residues" evidence="1">
    <location>
        <begin position="137"/>
        <end position="159"/>
    </location>
</feature>
<proteinExistence type="predicted"/>
<name>A0ABW2HZR5_9ACTN</name>
<comment type="caution">
    <text evidence="3">The sequence shown here is derived from an EMBL/GenBank/DDBJ whole genome shotgun (WGS) entry which is preliminary data.</text>
</comment>
<dbReference type="InterPro" id="IPR052526">
    <property type="entry name" value="HTH-type_Bedaq_tolerance"/>
</dbReference>
<evidence type="ECO:0000256" key="1">
    <source>
        <dbReference type="SAM" id="MobiDB-lite"/>
    </source>
</evidence>
<feature type="region of interest" description="Disordered" evidence="1">
    <location>
        <begin position="136"/>
        <end position="198"/>
    </location>
</feature>
<dbReference type="SMART" id="SM00347">
    <property type="entry name" value="HTH_MARR"/>
    <property type="match status" value="1"/>
</dbReference>
<feature type="domain" description="HTH marR-type" evidence="2">
    <location>
        <begin position="1"/>
        <end position="135"/>
    </location>
</feature>
<dbReference type="Gene3D" id="1.10.10.10">
    <property type="entry name" value="Winged helix-like DNA-binding domain superfamily/Winged helix DNA-binding domain"/>
    <property type="match status" value="1"/>
</dbReference>
<dbReference type="Proteomes" id="UP001596548">
    <property type="component" value="Unassembled WGS sequence"/>
</dbReference>
<feature type="compositionally biased region" description="Basic and acidic residues" evidence="1">
    <location>
        <begin position="182"/>
        <end position="198"/>
    </location>
</feature>
<evidence type="ECO:0000313" key="4">
    <source>
        <dbReference type="Proteomes" id="UP001596548"/>
    </source>
</evidence>
<evidence type="ECO:0000259" key="2">
    <source>
        <dbReference type="PROSITE" id="PS50995"/>
    </source>
</evidence>
<reference evidence="4" key="1">
    <citation type="journal article" date="2019" name="Int. J. Syst. Evol. Microbiol.">
        <title>The Global Catalogue of Microorganisms (GCM) 10K type strain sequencing project: providing services to taxonomists for standard genome sequencing and annotation.</title>
        <authorList>
            <consortium name="The Broad Institute Genomics Platform"/>
            <consortium name="The Broad Institute Genome Sequencing Center for Infectious Disease"/>
            <person name="Wu L."/>
            <person name="Ma J."/>
        </authorList>
    </citation>
    <scope>NUCLEOTIDE SEQUENCE [LARGE SCALE GENOMIC DNA]</scope>
    <source>
        <strain evidence="4">XZYJT-10</strain>
    </source>
</reference>
<dbReference type="PANTHER" id="PTHR39515">
    <property type="entry name" value="CONSERVED PROTEIN"/>
    <property type="match status" value="1"/>
</dbReference>
<protein>
    <submittedName>
        <fullName evidence="3">MarR family winged helix-turn-helix transcriptional regulator</fullName>
    </submittedName>
</protein>